<dbReference type="GO" id="GO:0005874">
    <property type="term" value="C:microtubule"/>
    <property type="evidence" value="ECO:0007669"/>
    <property type="project" value="UniProtKB-UniRule"/>
</dbReference>
<dbReference type="AlphaFoldDB" id="A0A1A9X4E0"/>
<keyword evidence="7 11" id="KW-0175">Coiled coil</keyword>
<dbReference type="Gene3D" id="1.25.40.10">
    <property type="entry name" value="Tetratricopeptide repeat domain"/>
    <property type="match status" value="1"/>
</dbReference>
<dbReference type="InterPro" id="IPR002151">
    <property type="entry name" value="Kinesin_light"/>
</dbReference>
<reference evidence="13" key="1">
    <citation type="submission" date="2014-03" db="EMBL/GenBank/DDBJ databases">
        <authorList>
            <person name="Aksoy S."/>
            <person name="Warren W."/>
            <person name="Wilson R.K."/>
        </authorList>
    </citation>
    <scope>NUCLEOTIDE SEQUENCE [LARGE SCALE GENOMIC DNA]</scope>
    <source>
        <strain evidence="13">IAEA</strain>
    </source>
</reference>
<dbReference type="VEuPathDB" id="VectorBase:GBRI043774"/>
<evidence type="ECO:0000256" key="1">
    <source>
        <dbReference type="ARBA" id="ARBA00004245"/>
    </source>
</evidence>
<dbReference type="InterPro" id="IPR011990">
    <property type="entry name" value="TPR-like_helical_dom_sf"/>
</dbReference>
<keyword evidence="5" id="KW-0677">Repeat</keyword>
<sequence>MVQNSSSNSLHSSNWNELKDLQNRLQNIETENLELRQRNHCLQEENARLKDELNYIEKKCRISQGKSSVVAEEDEEKLVNFKLLLKMKENIRTDMKDSPVNDAHCNLLQLTLPERHEIRTKLYEQASSSFKKCRTEAADHKETHLNILALHSAEMGNYEEAAKLLKDSIVIQKDKFGQFHPDLMASLSNLAIVYSKYGQFEEAEETGLEVLSMTQKMLGVDHVDVASHLSDLALFCQSQNKYEDELMYYHRALHIYEAQLGGSNVHVTYTKSLLANCLVRLEKIEEAEYFYKQILMEAYERCYGFVDDPPEIAKQQVDDEKIETNFIRHIILELTNDYLMHVI</sequence>
<evidence type="ECO:0000256" key="3">
    <source>
        <dbReference type="ARBA" id="ARBA00022490"/>
    </source>
</evidence>
<keyword evidence="6" id="KW-0802">TPR repeat</keyword>
<organism evidence="12 13">
    <name type="scientific">Glossina brevipalpis</name>
    <dbReference type="NCBI Taxonomy" id="37001"/>
    <lineage>
        <taxon>Eukaryota</taxon>
        <taxon>Metazoa</taxon>
        <taxon>Ecdysozoa</taxon>
        <taxon>Arthropoda</taxon>
        <taxon>Hexapoda</taxon>
        <taxon>Insecta</taxon>
        <taxon>Pterygota</taxon>
        <taxon>Neoptera</taxon>
        <taxon>Endopterygota</taxon>
        <taxon>Diptera</taxon>
        <taxon>Brachycera</taxon>
        <taxon>Muscomorpha</taxon>
        <taxon>Hippoboscoidea</taxon>
        <taxon>Glossinidae</taxon>
        <taxon>Glossina</taxon>
    </lineage>
</organism>
<dbReference type="Pfam" id="PF13424">
    <property type="entry name" value="TPR_12"/>
    <property type="match status" value="2"/>
</dbReference>
<keyword evidence="8 10" id="KW-0505">Motor protein</keyword>
<accession>A0A1A9X4E0</accession>
<dbReference type="PANTHER" id="PTHR45783">
    <property type="entry name" value="KINESIN LIGHT CHAIN"/>
    <property type="match status" value="1"/>
</dbReference>
<evidence type="ECO:0000256" key="11">
    <source>
        <dbReference type="SAM" id="Coils"/>
    </source>
</evidence>
<evidence type="ECO:0000256" key="7">
    <source>
        <dbReference type="ARBA" id="ARBA00023054"/>
    </source>
</evidence>
<evidence type="ECO:0000256" key="8">
    <source>
        <dbReference type="ARBA" id="ARBA00023175"/>
    </source>
</evidence>
<dbReference type="GO" id="GO:0019894">
    <property type="term" value="F:kinesin binding"/>
    <property type="evidence" value="ECO:0007669"/>
    <property type="project" value="TreeGrafter"/>
</dbReference>
<dbReference type="GO" id="GO:0007018">
    <property type="term" value="P:microtubule-based movement"/>
    <property type="evidence" value="ECO:0007669"/>
    <property type="project" value="TreeGrafter"/>
</dbReference>
<evidence type="ECO:0000313" key="12">
    <source>
        <dbReference type="EnsemblMetazoa" id="GBRI043774-PA"/>
    </source>
</evidence>
<keyword evidence="4 10" id="KW-0493">Microtubule</keyword>
<keyword evidence="13" id="KW-1185">Reference proteome</keyword>
<proteinExistence type="inferred from homology"/>
<dbReference type="SMART" id="SM00028">
    <property type="entry name" value="TPR"/>
    <property type="match status" value="4"/>
</dbReference>
<reference evidence="12" key="2">
    <citation type="submission" date="2020-05" db="UniProtKB">
        <authorList>
            <consortium name="EnsemblMetazoa"/>
        </authorList>
    </citation>
    <scope>IDENTIFICATION</scope>
    <source>
        <strain evidence="12">IAEA</strain>
    </source>
</reference>
<keyword evidence="3 10" id="KW-0963">Cytoplasm</keyword>
<evidence type="ECO:0000313" key="13">
    <source>
        <dbReference type="Proteomes" id="UP000091820"/>
    </source>
</evidence>
<dbReference type="EnsemblMetazoa" id="GBRI043774-RA">
    <property type="protein sequence ID" value="GBRI043774-PA"/>
    <property type="gene ID" value="GBRI043774"/>
</dbReference>
<dbReference type="SUPFAM" id="SSF48452">
    <property type="entry name" value="TPR-like"/>
    <property type="match status" value="1"/>
</dbReference>
<dbReference type="PRINTS" id="PR00381">
    <property type="entry name" value="KINESINLIGHT"/>
</dbReference>
<evidence type="ECO:0000256" key="9">
    <source>
        <dbReference type="ARBA" id="ARBA00023212"/>
    </source>
</evidence>
<dbReference type="InterPro" id="IPR019734">
    <property type="entry name" value="TPR_rpt"/>
</dbReference>
<evidence type="ECO:0000256" key="5">
    <source>
        <dbReference type="ARBA" id="ARBA00022737"/>
    </source>
</evidence>
<name>A0A1A9X4E0_9MUSC</name>
<evidence type="ECO:0000256" key="10">
    <source>
        <dbReference type="RuleBase" id="RU367020"/>
    </source>
</evidence>
<evidence type="ECO:0000256" key="2">
    <source>
        <dbReference type="ARBA" id="ARBA00009622"/>
    </source>
</evidence>
<dbReference type="STRING" id="37001.A0A1A9X4E0"/>
<comment type="similarity">
    <text evidence="2 10">Belongs to the kinesin light chain family.</text>
</comment>
<feature type="coiled-coil region" evidence="11">
    <location>
        <begin position="18"/>
        <end position="59"/>
    </location>
</feature>
<keyword evidence="9 10" id="KW-0206">Cytoskeleton</keyword>
<protein>
    <recommendedName>
        <fullName evidence="10">Kinesin light chain</fullName>
    </recommendedName>
</protein>
<dbReference type="GO" id="GO:0005871">
    <property type="term" value="C:kinesin complex"/>
    <property type="evidence" value="ECO:0007669"/>
    <property type="project" value="UniProtKB-UniRule"/>
</dbReference>
<dbReference type="Proteomes" id="UP000091820">
    <property type="component" value="Unassembled WGS sequence"/>
</dbReference>
<dbReference type="GO" id="GO:0005737">
    <property type="term" value="C:cytoplasm"/>
    <property type="evidence" value="ECO:0007669"/>
    <property type="project" value="TreeGrafter"/>
</dbReference>
<dbReference type="PANTHER" id="PTHR45783:SF3">
    <property type="entry name" value="KINESIN LIGHT CHAIN"/>
    <property type="match status" value="1"/>
</dbReference>
<comment type="function">
    <text evidence="10">Kinesin is a microtubule-associated force-producing protein that play a role in organelle transport.</text>
</comment>
<comment type="subcellular location">
    <subcellularLocation>
        <location evidence="1 10">Cytoplasm</location>
        <location evidence="1 10">Cytoskeleton</location>
    </subcellularLocation>
</comment>
<comment type="subunit">
    <text evidence="10">Oligomeric complex composed of two heavy chains and two light chains.</text>
</comment>
<evidence type="ECO:0000256" key="4">
    <source>
        <dbReference type="ARBA" id="ARBA00022701"/>
    </source>
</evidence>
<evidence type="ECO:0000256" key="6">
    <source>
        <dbReference type="ARBA" id="ARBA00022803"/>
    </source>
</evidence>